<dbReference type="RefSeq" id="WP_073411664.1">
    <property type="nucleotide sequence ID" value="NZ_FQWH01000019.1"/>
</dbReference>
<sequence length="77" mass="8733">MKNYLRTWNFMRVLRLALGIFVILQGIQAKEWLFVAMGGLFSLMPLLNIGCCRVSGCNTSVSKNNKKVENTAYEEVC</sequence>
<gene>
    <name evidence="1" type="ORF">SAMN05444388_11951</name>
</gene>
<reference evidence="1 2" key="1">
    <citation type="submission" date="2016-11" db="EMBL/GenBank/DDBJ databases">
        <authorList>
            <person name="Jaros S."/>
            <person name="Januszkiewicz K."/>
            <person name="Wedrychowicz H."/>
        </authorList>
    </citation>
    <scope>NUCLEOTIDE SEQUENCE [LARGE SCALE GENOMIC DNA]</scope>
    <source>
        <strain evidence="1 2">DSM 6792</strain>
    </source>
</reference>
<evidence type="ECO:0008006" key="3">
    <source>
        <dbReference type="Google" id="ProtNLM"/>
    </source>
</evidence>
<dbReference type="AlphaFoldDB" id="A0A1M5VS66"/>
<dbReference type="Proteomes" id="UP000184112">
    <property type="component" value="Unassembled WGS sequence"/>
</dbReference>
<accession>A0A1M5VS66</accession>
<proteinExistence type="predicted"/>
<protein>
    <recommendedName>
        <fullName evidence="3">DUF2892 domain-containing protein</fullName>
    </recommendedName>
</protein>
<evidence type="ECO:0000313" key="1">
    <source>
        <dbReference type="EMBL" id="SHH78057.1"/>
    </source>
</evidence>
<name>A0A1M5VS66_FLAJO</name>
<dbReference type="EMBL" id="FQWH01000019">
    <property type="protein sequence ID" value="SHH78057.1"/>
    <property type="molecule type" value="Genomic_DNA"/>
</dbReference>
<evidence type="ECO:0000313" key="2">
    <source>
        <dbReference type="Proteomes" id="UP000184112"/>
    </source>
</evidence>
<organism evidence="1 2">
    <name type="scientific">Flavobacterium johnsoniae</name>
    <name type="common">Cytophaga johnsonae</name>
    <dbReference type="NCBI Taxonomy" id="986"/>
    <lineage>
        <taxon>Bacteria</taxon>
        <taxon>Pseudomonadati</taxon>
        <taxon>Bacteroidota</taxon>
        <taxon>Flavobacteriia</taxon>
        <taxon>Flavobacteriales</taxon>
        <taxon>Flavobacteriaceae</taxon>
        <taxon>Flavobacterium</taxon>
    </lineage>
</organism>